<organism evidence="1 2">
    <name type="scientific">Halovulum marinum</name>
    <dbReference type="NCBI Taxonomy" id="2662447"/>
    <lineage>
        <taxon>Bacteria</taxon>
        <taxon>Pseudomonadati</taxon>
        <taxon>Pseudomonadota</taxon>
        <taxon>Alphaproteobacteria</taxon>
        <taxon>Rhodobacterales</taxon>
        <taxon>Paracoccaceae</taxon>
        <taxon>Halovulum</taxon>
    </lineage>
</organism>
<sequence length="55" mass="5763">MATYTVSTKSDLLSALSSASGGDEILLKSGNYGDLTLTQDFSSEVTIRAIDQYGA</sequence>
<comment type="caution">
    <text evidence="1">The sequence shown here is derived from an EMBL/GenBank/DDBJ whole genome shotgun (WGS) entry which is preliminary data.</text>
</comment>
<dbReference type="InterPro" id="IPR012334">
    <property type="entry name" value="Pectin_lyas_fold"/>
</dbReference>
<dbReference type="EMBL" id="WIND01000024">
    <property type="protein sequence ID" value="MSU91742.1"/>
    <property type="molecule type" value="Genomic_DNA"/>
</dbReference>
<dbReference type="SUPFAM" id="SSF51126">
    <property type="entry name" value="Pectin lyase-like"/>
    <property type="match status" value="1"/>
</dbReference>
<dbReference type="InterPro" id="IPR011050">
    <property type="entry name" value="Pectin_lyase_fold/virulence"/>
</dbReference>
<dbReference type="Proteomes" id="UP000474957">
    <property type="component" value="Unassembled WGS sequence"/>
</dbReference>
<name>A0A6L5Z707_9RHOB</name>
<dbReference type="AlphaFoldDB" id="A0A6L5Z707"/>
<feature type="non-terminal residue" evidence="1">
    <location>
        <position position="55"/>
    </location>
</feature>
<evidence type="ECO:0000313" key="2">
    <source>
        <dbReference type="Proteomes" id="UP000474957"/>
    </source>
</evidence>
<accession>A0A6L5Z707</accession>
<evidence type="ECO:0000313" key="1">
    <source>
        <dbReference type="EMBL" id="MSU91742.1"/>
    </source>
</evidence>
<dbReference type="Gene3D" id="2.160.20.10">
    <property type="entry name" value="Single-stranded right-handed beta-helix, Pectin lyase-like"/>
    <property type="match status" value="1"/>
</dbReference>
<protein>
    <submittedName>
        <fullName evidence="1">Right-handed parallel beta-helix repeat-containing protein</fullName>
    </submittedName>
</protein>
<proteinExistence type="predicted"/>
<keyword evidence="2" id="KW-1185">Reference proteome</keyword>
<reference evidence="1 2" key="1">
    <citation type="submission" date="2019-10" db="EMBL/GenBank/DDBJ databases">
        <title>Cognatihalovulum marinum gen. nov. sp. nov., a new member of the family Rhodobacteraceae isolated from deep seawater of the Northwest Indian Ocean.</title>
        <authorList>
            <person name="Ruan C."/>
            <person name="Wang J."/>
            <person name="Zheng X."/>
            <person name="Song L."/>
            <person name="Zhu Y."/>
            <person name="Huang Y."/>
            <person name="Lu Z."/>
            <person name="Du W."/>
            <person name="Huang L."/>
            <person name="Dai X."/>
        </authorList>
    </citation>
    <scope>NUCLEOTIDE SEQUENCE [LARGE SCALE GENOMIC DNA]</scope>
    <source>
        <strain evidence="1 2">2CG4</strain>
    </source>
</reference>
<gene>
    <name evidence="1" type="ORF">GE300_19365</name>
</gene>